<keyword evidence="2" id="KW-1185">Reference proteome</keyword>
<organism evidence="1 2">
    <name type="scientific">Acetobacter aceti</name>
    <dbReference type="NCBI Taxonomy" id="435"/>
    <lineage>
        <taxon>Bacteria</taxon>
        <taxon>Pseudomonadati</taxon>
        <taxon>Pseudomonadota</taxon>
        <taxon>Alphaproteobacteria</taxon>
        <taxon>Acetobacterales</taxon>
        <taxon>Acetobacteraceae</taxon>
        <taxon>Acetobacter</taxon>
        <taxon>Acetobacter subgen. Acetobacter</taxon>
    </lineage>
</organism>
<proteinExistence type="predicted"/>
<gene>
    <name evidence="1" type="ORF">A0U92_09130</name>
</gene>
<dbReference type="Proteomes" id="UP000188937">
    <property type="component" value="Chromosome"/>
</dbReference>
<protein>
    <submittedName>
        <fullName evidence="1">Uncharacterized protein</fullName>
    </submittedName>
</protein>
<evidence type="ECO:0000313" key="1">
    <source>
        <dbReference type="EMBL" id="AQS84911.1"/>
    </source>
</evidence>
<accession>A0A1U9KGH7</accession>
<dbReference type="KEGG" id="aace:A0U92_09130"/>
<name>A0A1U9KGH7_ACEAC</name>
<dbReference type="STRING" id="435.A0U92_09130"/>
<evidence type="ECO:0000313" key="2">
    <source>
        <dbReference type="Proteomes" id="UP000188937"/>
    </source>
</evidence>
<reference evidence="1 2" key="1">
    <citation type="submission" date="2016-03" db="EMBL/GenBank/DDBJ databases">
        <title>Acetic acid bacteria sequencing.</title>
        <authorList>
            <person name="Brandt J."/>
            <person name="Jakob F."/>
            <person name="Vogel R.F."/>
        </authorList>
    </citation>
    <scope>NUCLEOTIDE SEQUENCE [LARGE SCALE GENOMIC DNA]</scope>
    <source>
        <strain evidence="1 2">TMW2.1153</strain>
    </source>
</reference>
<sequence>MSVFHSKQKTRFDFIRDRAGAASIFGALLVAAETAVSVEEADAVKSKLQDAVALASARTNDRSKQESVVQNILWRNFCR</sequence>
<dbReference type="EMBL" id="CP014692">
    <property type="protein sequence ID" value="AQS84911.1"/>
    <property type="molecule type" value="Genomic_DNA"/>
</dbReference>
<dbReference type="AlphaFoldDB" id="A0A1U9KGH7"/>